<sequence>MEASLNQRRCWKCVRAVFTCKTYQNRKPEEFAHNWPTMGAYNTTYQYSILPVPGQEFWEKVDTLPILPPRYKKPIGRPSVKRDKRNDGPTEVFDPHRMKRRYETIFCKYCLQPGHNKRS</sequence>
<keyword evidence="3" id="KW-1185">Reference proteome</keyword>
<comment type="caution">
    <text evidence="2">The sequence shown here is derived from an EMBL/GenBank/DDBJ whole genome shotgun (WGS) entry which is preliminary data.</text>
</comment>
<organism evidence="2 3">
    <name type="scientific">Arachis hypogaea</name>
    <name type="common">Peanut</name>
    <dbReference type="NCBI Taxonomy" id="3818"/>
    <lineage>
        <taxon>Eukaryota</taxon>
        <taxon>Viridiplantae</taxon>
        <taxon>Streptophyta</taxon>
        <taxon>Embryophyta</taxon>
        <taxon>Tracheophyta</taxon>
        <taxon>Spermatophyta</taxon>
        <taxon>Magnoliopsida</taxon>
        <taxon>eudicotyledons</taxon>
        <taxon>Gunneridae</taxon>
        <taxon>Pentapetalae</taxon>
        <taxon>rosids</taxon>
        <taxon>fabids</taxon>
        <taxon>Fabales</taxon>
        <taxon>Fabaceae</taxon>
        <taxon>Papilionoideae</taxon>
        <taxon>50 kb inversion clade</taxon>
        <taxon>dalbergioids sensu lato</taxon>
        <taxon>Dalbergieae</taxon>
        <taxon>Pterocarpus clade</taxon>
        <taxon>Arachis</taxon>
    </lineage>
</organism>
<reference evidence="2 3" key="1">
    <citation type="submission" date="2019-01" db="EMBL/GenBank/DDBJ databases">
        <title>Sequencing of cultivated peanut Arachis hypogaea provides insights into genome evolution and oil improvement.</title>
        <authorList>
            <person name="Chen X."/>
        </authorList>
    </citation>
    <scope>NUCLEOTIDE SEQUENCE [LARGE SCALE GENOMIC DNA]</scope>
    <source>
        <strain evidence="3">cv. Fuhuasheng</strain>
        <tissue evidence="2">Leaves</tissue>
    </source>
</reference>
<evidence type="ECO:0000313" key="3">
    <source>
        <dbReference type="Proteomes" id="UP000289738"/>
    </source>
</evidence>
<evidence type="ECO:0000256" key="1">
    <source>
        <dbReference type="SAM" id="MobiDB-lite"/>
    </source>
</evidence>
<proteinExistence type="predicted"/>
<dbReference type="Proteomes" id="UP000289738">
    <property type="component" value="Chromosome B05"/>
</dbReference>
<feature type="region of interest" description="Disordered" evidence="1">
    <location>
        <begin position="72"/>
        <end position="96"/>
    </location>
</feature>
<dbReference type="EMBL" id="SDMP01000015">
    <property type="protein sequence ID" value="RYR07843.1"/>
    <property type="molecule type" value="Genomic_DNA"/>
</dbReference>
<dbReference type="AlphaFoldDB" id="A0A444Z0W6"/>
<protein>
    <submittedName>
        <fullName evidence="2">Uncharacterized protein</fullName>
    </submittedName>
</protein>
<evidence type="ECO:0000313" key="2">
    <source>
        <dbReference type="EMBL" id="RYR07843.1"/>
    </source>
</evidence>
<gene>
    <name evidence="2" type="ORF">Ahy_B05g075312</name>
</gene>
<accession>A0A444Z0W6</accession>
<feature type="compositionally biased region" description="Basic and acidic residues" evidence="1">
    <location>
        <begin position="80"/>
        <end position="96"/>
    </location>
</feature>
<name>A0A444Z0W6_ARAHY</name>